<organism evidence="2 3">
    <name type="scientific">Christiangramia sediminicola</name>
    <dbReference type="NCBI Taxonomy" id="3073267"/>
    <lineage>
        <taxon>Bacteria</taxon>
        <taxon>Pseudomonadati</taxon>
        <taxon>Bacteroidota</taxon>
        <taxon>Flavobacteriia</taxon>
        <taxon>Flavobacteriales</taxon>
        <taxon>Flavobacteriaceae</taxon>
        <taxon>Christiangramia</taxon>
    </lineage>
</organism>
<name>A0ABU1EPM9_9FLAO</name>
<comment type="caution">
    <text evidence="2">The sequence shown here is derived from an EMBL/GenBank/DDBJ whole genome shotgun (WGS) entry which is preliminary data.</text>
</comment>
<feature type="chain" id="PRO_5046039910" evidence="1">
    <location>
        <begin position="28"/>
        <end position="326"/>
    </location>
</feature>
<gene>
    <name evidence="2" type="ORF">RE431_06810</name>
</gene>
<dbReference type="Gene3D" id="2.40.128.140">
    <property type="entry name" value="Outer membrane protein"/>
    <property type="match status" value="1"/>
</dbReference>
<evidence type="ECO:0000313" key="2">
    <source>
        <dbReference type="EMBL" id="MDR5590344.1"/>
    </source>
</evidence>
<evidence type="ECO:0000256" key="1">
    <source>
        <dbReference type="SAM" id="SignalP"/>
    </source>
</evidence>
<dbReference type="Pfam" id="PF09982">
    <property type="entry name" value="LpxR"/>
    <property type="match status" value="1"/>
</dbReference>
<feature type="signal peptide" evidence="1">
    <location>
        <begin position="1"/>
        <end position="27"/>
    </location>
</feature>
<reference evidence="3" key="1">
    <citation type="submission" date="2023-07" db="EMBL/GenBank/DDBJ databases">
        <title>Christiangramia sp. SM2212., a novel bacterium of the family Flavobacteriaceae isolated from the sea sediment.</title>
        <authorList>
            <person name="Wang J."/>
            <person name="Zhang X."/>
        </authorList>
    </citation>
    <scope>NUCLEOTIDE SEQUENCE [LARGE SCALE GENOMIC DNA]</scope>
    <source>
        <strain evidence="3">SM2212</strain>
    </source>
</reference>
<dbReference type="EMBL" id="JAVJIU010000002">
    <property type="protein sequence ID" value="MDR5590344.1"/>
    <property type="molecule type" value="Genomic_DNA"/>
</dbReference>
<protein>
    <submittedName>
        <fullName evidence="2">Lipid A deacylase LpxR family protein</fullName>
    </submittedName>
</protein>
<sequence>MKKIKSGKIGFIISFILSLFLSESLNAQKFSNTTIYRDFPSEKYIRLNYDNDVFTDSDHGYTQGITLEVVHPTFKRNPLNILFFNKNSEKKYGLSIEHLTFTPSVIGNDKIQFGDQPFAAALYIKSFQINDNFQKKSRFYSSFLIGVLGPIALGKEGQSFVHRIIDNLEPIGWKNQITNDLLLNYEINYEKQIINFQDFLLINSDTGFRLGSLYTDLSAGLSGMIGLIKTPSSLKSRNSKFQIYLYANPKLYAVAFDASLQGGLFNKKSIYVIDSSDIEKIKSRIDFGITLKTGGFYFEYTRTQISKEYTTGGKETWGGIRLGVRI</sequence>
<dbReference type="InterPro" id="IPR018707">
    <property type="entry name" value="LpxR"/>
</dbReference>
<accession>A0ABU1EPM9</accession>
<dbReference type="InterPro" id="IPR037107">
    <property type="entry name" value="Put_OMP_sf"/>
</dbReference>
<dbReference type="Proteomes" id="UP001257234">
    <property type="component" value="Unassembled WGS sequence"/>
</dbReference>
<proteinExistence type="predicted"/>
<keyword evidence="3" id="KW-1185">Reference proteome</keyword>
<dbReference type="RefSeq" id="WP_309561215.1">
    <property type="nucleotide sequence ID" value="NZ_JAVJIU010000002.1"/>
</dbReference>
<evidence type="ECO:0000313" key="3">
    <source>
        <dbReference type="Proteomes" id="UP001257234"/>
    </source>
</evidence>
<keyword evidence="1" id="KW-0732">Signal</keyword>